<dbReference type="EMBL" id="KB744508">
    <property type="protein sequence ID" value="EOA94917.1"/>
    <property type="molecule type" value="Genomic_DNA"/>
</dbReference>
<dbReference type="AlphaFoldDB" id="R0L3W3"/>
<evidence type="ECO:0000313" key="3">
    <source>
        <dbReference type="Proteomes" id="UP000296049"/>
    </source>
</evidence>
<name>R0L3W3_ANAPL</name>
<sequence>MDLKLTDTLPVLMKVTYKCGYSVSSTEMPSKCQTTECPDTGSQEVVGFDDKHQKTFLGLSSPFMRKFTSDAQPSQEHALVQLSTRVPDRLSARRLHLRGKSSFLKTLCACLPATVLKQHKDIVKSLSKANIDKQAEKTEGGARKLGKEHKNIHTRATPDRSWGREENIGTKHKNQTKGSGNSQDCSSSPDTLELTCRKTLAESSIFLKRSVDFITVSEYSSENNDGTILPESCFSEFTKRTGTGIIPHGQKQLKEFCSPMWDCACHITRTFTEEHQDCSVFYPSPMLRICMQTQAKYYPPALAQQHKSAPNQPWEKTLASCQIIHGSQCGMTFWYDFSIWLTFSQNKIKGQIPHDQEVGKPAKTGTCETKTALKD</sequence>
<dbReference type="Proteomes" id="UP000296049">
    <property type="component" value="Unassembled WGS sequence"/>
</dbReference>
<gene>
    <name evidence="2" type="ORF">Anapl_18034</name>
</gene>
<protein>
    <submittedName>
        <fullName evidence="2">Uncharacterized protein</fullName>
    </submittedName>
</protein>
<accession>R0L3W3</accession>
<proteinExistence type="predicted"/>
<feature type="compositionally biased region" description="Polar residues" evidence="1">
    <location>
        <begin position="176"/>
        <end position="190"/>
    </location>
</feature>
<organism evidence="2 3">
    <name type="scientific">Anas platyrhynchos</name>
    <name type="common">Mallard</name>
    <name type="synonym">Anas boschas</name>
    <dbReference type="NCBI Taxonomy" id="8839"/>
    <lineage>
        <taxon>Eukaryota</taxon>
        <taxon>Metazoa</taxon>
        <taxon>Chordata</taxon>
        <taxon>Craniata</taxon>
        <taxon>Vertebrata</taxon>
        <taxon>Euteleostomi</taxon>
        <taxon>Archelosauria</taxon>
        <taxon>Archosauria</taxon>
        <taxon>Dinosauria</taxon>
        <taxon>Saurischia</taxon>
        <taxon>Theropoda</taxon>
        <taxon>Coelurosauria</taxon>
        <taxon>Aves</taxon>
        <taxon>Neognathae</taxon>
        <taxon>Galloanserae</taxon>
        <taxon>Anseriformes</taxon>
        <taxon>Anatidae</taxon>
        <taxon>Anatinae</taxon>
        <taxon>Anas</taxon>
    </lineage>
</organism>
<reference evidence="3" key="1">
    <citation type="journal article" date="2013" name="Nat. Genet.">
        <title>The duck genome and transcriptome provide insight into an avian influenza virus reservoir species.</title>
        <authorList>
            <person name="Huang Y."/>
            <person name="Li Y."/>
            <person name="Burt D.W."/>
            <person name="Chen H."/>
            <person name="Zhang Y."/>
            <person name="Qian W."/>
            <person name="Kim H."/>
            <person name="Gan S."/>
            <person name="Zhao Y."/>
            <person name="Li J."/>
            <person name="Yi K."/>
            <person name="Feng H."/>
            <person name="Zhu P."/>
            <person name="Li B."/>
            <person name="Liu Q."/>
            <person name="Fairley S."/>
            <person name="Magor K.E."/>
            <person name="Du Z."/>
            <person name="Hu X."/>
            <person name="Goodman L."/>
            <person name="Tafer H."/>
            <person name="Vignal A."/>
            <person name="Lee T."/>
            <person name="Kim K.W."/>
            <person name="Sheng Z."/>
            <person name="An Y."/>
            <person name="Searle S."/>
            <person name="Herrero J."/>
            <person name="Groenen M.A."/>
            <person name="Crooijmans R.P."/>
            <person name="Faraut T."/>
            <person name="Cai Q."/>
            <person name="Webster R.G."/>
            <person name="Aldridge J.R."/>
            <person name="Warren W.C."/>
            <person name="Bartschat S."/>
            <person name="Kehr S."/>
            <person name="Marz M."/>
            <person name="Stadler P.F."/>
            <person name="Smith J."/>
            <person name="Kraus R.H."/>
            <person name="Zhao Y."/>
            <person name="Ren L."/>
            <person name="Fei J."/>
            <person name="Morisson M."/>
            <person name="Kaiser P."/>
            <person name="Griffin D.K."/>
            <person name="Rao M."/>
            <person name="Pitel F."/>
            <person name="Wang J."/>
            <person name="Li N."/>
        </authorList>
    </citation>
    <scope>NUCLEOTIDE SEQUENCE [LARGE SCALE GENOMIC DNA]</scope>
</reference>
<keyword evidence="3" id="KW-1185">Reference proteome</keyword>
<feature type="region of interest" description="Disordered" evidence="1">
    <location>
        <begin position="134"/>
        <end position="190"/>
    </location>
</feature>
<evidence type="ECO:0000313" key="2">
    <source>
        <dbReference type="EMBL" id="EOA94917.1"/>
    </source>
</evidence>
<feature type="compositionally biased region" description="Basic and acidic residues" evidence="1">
    <location>
        <begin position="148"/>
        <end position="169"/>
    </location>
</feature>
<evidence type="ECO:0000256" key="1">
    <source>
        <dbReference type="SAM" id="MobiDB-lite"/>
    </source>
</evidence>